<evidence type="ECO:0000313" key="3">
    <source>
        <dbReference type="Proteomes" id="UP000036947"/>
    </source>
</evidence>
<sequence length="792" mass="90004">MEEELQKLRQQLLEEQRRREDEQRRREDEQRRREDEQRRREDEQRRREQAEGRVLDEQRRREDEQRRREEAEGRVLEEQQQREEAQELARASQPLSLESYLEACHKLNRAIQVVTDRSLTTQGDTTNPTGRIFPRQFIPWDDFATKQEEIWDEVSTGQLFASQSDFPSSHQLEYVRSLLKPISSEVGLRDFERDVVENSVQKLVNEACKDPLLRTNLSLKGTVTFESHMNLGRTDDLISTPLEHMSIGERHAGATAPVSRPTLPKPRRKAKGKGNRADQFCIYRTSDGRNIPALAIEYKAPHKLSVDEIVTGLECEIQPDRDVINKDGEGFSFASRSLAAAVITQLFSYMIGKGIQYGYVCTGEAFVFLQIPDDPTIVYFSICVPNLDVQDDDENRLHRTAVAQVFAFILRALRAEPPPLLWHDAAAGLDTWAVEYDDVLRNIPETVRKGKERRASPYHPQRWRGFKRSPIRTRSRCRPPDESADGQGDGDDDEGEAPPSPTPNRPVRSKDKRNNPTAVGSAGKRGQPGARNPQQDQSAQQRIQDRPFCTQLCLLGLANGGPTDKSCPNSKDHGQRHIEPSEFLRLIRTQLAQDRGRDADCMPLYLSGSVGSLFKVRLSSLGYTLVAKGVEDFDLAPLRHEHDMYGRVRSIQGQHVPVCLGIIDLVLPYYYDGGVFEHFMFLSWAGQPLLECTKQISKSSTVSAVVAAFTELHRLRVLHHDARPRNLLYDPGSGHVMIVDLERAEFCGLQPLGPISPNGQVRKRKRKAIKQGNESFKTELQSVVECVSRLAD</sequence>
<dbReference type="Proteomes" id="UP000036947">
    <property type="component" value="Unassembled WGS sequence"/>
</dbReference>
<feature type="compositionally biased region" description="Basic residues" evidence="1">
    <location>
        <begin position="461"/>
        <end position="477"/>
    </location>
</feature>
<comment type="caution">
    <text evidence="2">The sequence shown here is derived from an EMBL/GenBank/DDBJ whole genome shotgun (WGS) entry which is preliminary data.</text>
</comment>
<dbReference type="OrthoDB" id="2156052at2759"/>
<accession>A0A0L0NEW4</accession>
<dbReference type="InterPro" id="IPR052396">
    <property type="entry name" value="Meiotic_Drive_Suppr_Kinase"/>
</dbReference>
<proteinExistence type="predicted"/>
<feature type="compositionally biased region" description="Basic and acidic residues" evidence="1">
    <location>
        <begin position="15"/>
        <end position="87"/>
    </location>
</feature>
<dbReference type="InterPro" id="IPR011009">
    <property type="entry name" value="Kinase-like_dom_sf"/>
</dbReference>
<protein>
    <recommendedName>
        <fullName evidence="4">Protein kinase domain-containing protein</fullName>
    </recommendedName>
</protein>
<feature type="compositionally biased region" description="Acidic residues" evidence="1">
    <location>
        <begin position="482"/>
        <end position="496"/>
    </location>
</feature>
<dbReference type="PANTHER" id="PTHR37171">
    <property type="entry name" value="SERINE/THREONINE-PROTEIN KINASE YRZF-RELATED"/>
    <property type="match status" value="1"/>
</dbReference>
<feature type="region of interest" description="Disordered" evidence="1">
    <location>
        <begin position="251"/>
        <end position="272"/>
    </location>
</feature>
<feature type="region of interest" description="Disordered" evidence="1">
    <location>
        <begin position="449"/>
        <end position="542"/>
    </location>
</feature>
<reference evidence="2 3" key="1">
    <citation type="journal article" date="2015" name="BMC Genomics">
        <title>The genome of the truffle-parasite Tolypocladium ophioglossoides and the evolution of antifungal peptaibiotics.</title>
        <authorList>
            <person name="Quandt C.A."/>
            <person name="Bushley K.E."/>
            <person name="Spatafora J.W."/>
        </authorList>
    </citation>
    <scope>NUCLEOTIDE SEQUENCE [LARGE SCALE GENOMIC DNA]</scope>
    <source>
        <strain evidence="2 3">CBS 100239</strain>
    </source>
</reference>
<evidence type="ECO:0000256" key="1">
    <source>
        <dbReference type="SAM" id="MobiDB-lite"/>
    </source>
</evidence>
<gene>
    <name evidence="2" type="ORF">TOPH_02814</name>
</gene>
<evidence type="ECO:0000313" key="2">
    <source>
        <dbReference type="EMBL" id="KND92586.1"/>
    </source>
</evidence>
<dbReference type="SUPFAM" id="SSF56112">
    <property type="entry name" value="Protein kinase-like (PK-like)"/>
    <property type="match status" value="1"/>
</dbReference>
<dbReference type="AlphaFoldDB" id="A0A0L0NEW4"/>
<dbReference type="PANTHER" id="PTHR37171:SF1">
    <property type="entry name" value="SERINE_THREONINE-PROTEIN KINASE YRZF-RELATED"/>
    <property type="match status" value="1"/>
</dbReference>
<dbReference type="EMBL" id="LFRF01000005">
    <property type="protein sequence ID" value="KND92586.1"/>
    <property type="molecule type" value="Genomic_DNA"/>
</dbReference>
<name>A0A0L0NEW4_TOLOC</name>
<keyword evidence="3" id="KW-1185">Reference proteome</keyword>
<feature type="region of interest" description="Disordered" evidence="1">
    <location>
        <begin position="15"/>
        <end position="90"/>
    </location>
</feature>
<dbReference type="Gene3D" id="1.10.510.10">
    <property type="entry name" value="Transferase(Phosphotransferase) domain 1"/>
    <property type="match status" value="1"/>
</dbReference>
<evidence type="ECO:0008006" key="4">
    <source>
        <dbReference type="Google" id="ProtNLM"/>
    </source>
</evidence>
<organism evidence="2 3">
    <name type="scientific">Tolypocladium ophioglossoides (strain CBS 100239)</name>
    <name type="common">Snaketongue truffleclub</name>
    <name type="synonym">Elaphocordyceps ophioglossoides</name>
    <dbReference type="NCBI Taxonomy" id="1163406"/>
    <lineage>
        <taxon>Eukaryota</taxon>
        <taxon>Fungi</taxon>
        <taxon>Dikarya</taxon>
        <taxon>Ascomycota</taxon>
        <taxon>Pezizomycotina</taxon>
        <taxon>Sordariomycetes</taxon>
        <taxon>Hypocreomycetidae</taxon>
        <taxon>Hypocreales</taxon>
        <taxon>Ophiocordycipitaceae</taxon>
        <taxon>Tolypocladium</taxon>
    </lineage>
</organism>